<feature type="transmembrane region" description="Helical" evidence="8">
    <location>
        <begin position="102"/>
        <end position="119"/>
    </location>
</feature>
<keyword evidence="5 8" id="KW-0812">Transmembrane</keyword>
<dbReference type="GO" id="GO:0016763">
    <property type="term" value="F:pentosyltransferase activity"/>
    <property type="evidence" value="ECO:0007669"/>
    <property type="project" value="TreeGrafter"/>
</dbReference>
<accession>A0A5S9F4H0</accession>
<keyword evidence="4 10" id="KW-0808">Transferase</keyword>
<dbReference type="PANTHER" id="PTHR33908:SF11">
    <property type="entry name" value="MEMBRANE PROTEIN"/>
    <property type="match status" value="1"/>
</dbReference>
<dbReference type="PANTHER" id="PTHR33908">
    <property type="entry name" value="MANNOSYLTRANSFERASE YKCB-RELATED"/>
    <property type="match status" value="1"/>
</dbReference>
<evidence type="ECO:0000313" key="11">
    <source>
        <dbReference type="Proteomes" id="UP000326354"/>
    </source>
</evidence>
<feature type="transmembrane region" description="Helical" evidence="8">
    <location>
        <begin position="151"/>
        <end position="182"/>
    </location>
</feature>
<evidence type="ECO:0000256" key="5">
    <source>
        <dbReference type="ARBA" id="ARBA00022692"/>
    </source>
</evidence>
<evidence type="ECO:0000256" key="7">
    <source>
        <dbReference type="ARBA" id="ARBA00023136"/>
    </source>
</evidence>
<feature type="domain" description="Glycosyltransferase RgtA/B/C/D-like" evidence="9">
    <location>
        <begin position="51"/>
        <end position="212"/>
    </location>
</feature>
<name>A0A5S9F4H0_UABAM</name>
<evidence type="ECO:0000256" key="1">
    <source>
        <dbReference type="ARBA" id="ARBA00004651"/>
    </source>
</evidence>
<evidence type="ECO:0000313" key="10">
    <source>
        <dbReference type="EMBL" id="BBM85538.1"/>
    </source>
</evidence>
<comment type="subcellular location">
    <subcellularLocation>
        <location evidence="1">Cell membrane</location>
        <topology evidence="1">Multi-pass membrane protein</topology>
    </subcellularLocation>
</comment>
<feature type="transmembrane region" description="Helical" evidence="8">
    <location>
        <begin position="126"/>
        <end position="145"/>
    </location>
</feature>
<protein>
    <submittedName>
        <fullName evidence="10">Glycosyl transferase</fullName>
    </submittedName>
</protein>
<dbReference type="Proteomes" id="UP000326354">
    <property type="component" value="Chromosome"/>
</dbReference>
<evidence type="ECO:0000256" key="6">
    <source>
        <dbReference type="ARBA" id="ARBA00022989"/>
    </source>
</evidence>
<dbReference type="OrthoDB" id="9153955at2"/>
<feature type="transmembrane region" description="Helical" evidence="8">
    <location>
        <begin position="234"/>
        <end position="261"/>
    </location>
</feature>
<evidence type="ECO:0000259" key="9">
    <source>
        <dbReference type="Pfam" id="PF13231"/>
    </source>
</evidence>
<keyword evidence="11" id="KW-1185">Reference proteome</keyword>
<dbReference type="InterPro" id="IPR050297">
    <property type="entry name" value="LipidA_mod_glycosyltrf_83"/>
</dbReference>
<keyword evidence="3" id="KW-0328">Glycosyltransferase</keyword>
<proteinExistence type="predicted"/>
<dbReference type="RefSeq" id="WP_151969636.1">
    <property type="nucleotide sequence ID" value="NZ_AP019860.1"/>
</dbReference>
<evidence type="ECO:0000256" key="3">
    <source>
        <dbReference type="ARBA" id="ARBA00022676"/>
    </source>
</evidence>
<keyword evidence="7 8" id="KW-0472">Membrane</keyword>
<dbReference type="GO" id="GO:0009103">
    <property type="term" value="P:lipopolysaccharide biosynthetic process"/>
    <property type="evidence" value="ECO:0007669"/>
    <property type="project" value="UniProtKB-ARBA"/>
</dbReference>
<dbReference type="AlphaFoldDB" id="A0A5S9F4H0"/>
<feature type="transmembrane region" description="Helical" evidence="8">
    <location>
        <begin position="330"/>
        <end position="351"/>
    </location>
</feature>
<dbReference type="KEGG" id="uam:UABAM_03908"/>
<feature type="transmembrane region" description="Helical" evidence="8">
    <location>
        <begin position="273"/>
        <end position="295"/>
    </location>
</feature>
<dbReference type="Pfam" id="PF13231">
    <property type="entry name" value="PMT_2"/>
    <property type="match status" value="1"/>
</dbReference>
<keyword evidence="2" id="KW-1003">Cell membrane</keyword>
<dbReference type="GO" id="GO:0005886">
    <property type="term" value="C:plasma membrane"/>
    <property type="evidence" value="ECO:0007669"/>
    <property type="project" value="UniProtKB-SubCell"/>
</dbReference>
<keyword evidence="6 8" id="KW-1133">Transmembrane helix</keyword>
<gene>
    <name evidence="10" type="ORF">UABAM_03908</name>
</gene>
<sequence>MTAKQKLFSFLFVYSVLQIILRVAISDSLLPDEAEQIINAHSGFEWGYGSEPPLYTWVQLIFLYLIPHKILALSLCKHLFLITAYIFMFLAAKKVVEDDLLAIAITCSLFFMPVIVYEAQRDLSHSVLLFTISSLTLYLFLELIAHPQTKIYLFIGICVGLGFLSKYSYILFISVLIISWLYDRDFRRVFLDKRTILAILISLVIACGHIVWAYQFLGDSNFTRKIQTVKEFSFLVSFGRTIVTFLSFTAIFIAVFLLFFFKELRHSREIKWNKFLSFHLVSFAVLLLIVFVFELKKIKTRWYLPFYFCLPLYTFILIQKDLLRKKLKCYIAAAILAAISILFVFILRTAIPDITGRYRRLNLPMRNMAEFFLQKKYDNFLIIVENRSMAGTLQMYMPNSRVITPEIQWKNLPKHGGVLAIWEKDEKIDIEGFLKKLPPHISQKVNASLKTKVQQFSANYKYSEKKAHYEYSVAFLGKQKQQNEK</sequence>
<dbReference type="InterPro" id="IPR038731">
    <property type="entry name" value="RgtA/B/C-like"/>
</dbReference>
<evidence type="ECO:0000256" key="2">
    <source>
        <dbReference type="ARBA" id="ARBA00022475"/>
    </source>
</evidence>
<feature type="transmembrane region" description="Helical" evidence="8">
    <location>
        <begin position="7"/>
        <end position="25"/>
    </location>
</feature>
<evidence type="ECO:0000256" key="8">
    <source>
        <dbReference type="SAM" id="Phobius"/>
    </source>
</evidence>
<feature type="transmembrane region" description="Helical" evidence="8">
    <location>
        <begin position="194"/>
        <end position="214"/>
    </location>
</feature>
<dbReference type="EMBL" id="AP019860">
    <property type="protein sequence ID" value="BBM85538.1"/>
    <property type="molecule type" value="Genomic_DNA"/>
</dbReference>
<feature type="transmembrane region" description="Helical" evidence="8">
    <location>
        <begin position="79"/>
        <end position="96"/>
    </location>
</feature>
<feature type="transmembrane region" description="Helical" evidence="8">
    <location>
        <begin position="301"/>
        <end position="318"/>
    </location>
</feature>
<reference evidence="10 11" key="1">
    <citation type="submission" date="2019-08" db="EMBL/GenBank/DDBJ databases">
        <title>Complete genome sequence of Candidatus Uab amorphum.</title>
        <authorList>
            <person name="Shiratori T."/>
            <person name="Suzuki S."/>
            <person name="Kakizawa Y."/>
            <person name="Ishida K."/>
        </authorList>
    </citation>
    <scope>NUCLEOTIDE SEQUENCE [LARGE SCALE GENOMIC DNA]</scope>
    <source>
        <strain evidence="10 11">SRT547</strain>
    </source>
</reference>
<evidence type="ECO:0000256" key="4">
    <source>
        <dbReference type="ARBA" id="ARBA00022679"/>
    </source>
</evidence>
<organism evidence="10 11">
    <name type="scientific">Uabimicrobium amorphum</name>
    <dbReference type="NCBI Taxonomy" id="2596890"/>
    <lineage>
        <taxon>Bacteria</taxon>
        <taxon>Pseudomonadati</taxon>
        <taxon>Planctomycetota</taxon>
        <taxon>Candidatus Uabimicrobiia</taxon>
        <taxon>Candidatus Uabimicrobiales</taxon>
        <taxon>Candidatus Uabimicrobiaceae</taxon>
        <taxon>Candidatus Uabimicrobium</taxon>
    </lineage>
</organism>